<dbReference type="InterPro" id="IPR000531">
    <property type="entry name" value="Beta-barrel_TonB"/>
</dbReference>
<keyword evidence="3 10" id="KW-1134">Transmembrane beta strand</keyword>
<dbReference type="CDD" id="cd01347">
    <property type="entry name" value="ligand_gated_channel"/>
    <property type="match status" value="1"/>
</dbReference>
<dbReference type="PANTHER" id="PTHR30069:SF53">
    <property type="entry name" value="COLICIN I RECEPTOR-RELATED"/>
    <property type="match status" value="1"/>
</dbReference>
<dbReference type="InterPro" id="IPR039426">
    <property type="entry name" value="TonB-dep_rcpt-like"/>
</dbReference>
<dbReference type="Gene3D" id="2.40.170.20">
    <property type="entry name" value="TonB-dependent receptor, beta-barrel domain"/>
    <property type="match status" value="1"/>
</dbReference>
<evidence type="ECO:0000256" key="14">
    <source>
        <dbReference type="SAM" id="SignalP"/>
    </source>
</evidence>
<evidence type="ECO:0000256" key="5">
    <source>
        <dbReference type="ARBA" id="ARBA00022729"/>
    </source>
</evidence>
<keyword evidence="8 10" id="KW-0472">Membrane</keyword>
<keyword evidence="18" id="KW-1185">Reference proteome</keyword>
<accession>A0A2T7UQ77</accession>
<evidence type="ECO:0000313" key="17">
    <source>
        <dbReference type="EMBL" id="PVE46814.1"/>
    </source>
</evidence>
<keyword evidence="9 10" id="KW-0998">Cell outer membrane</keyword>
<evidence type="ECO:0000313" key="18">
    <source>
        <dbReference type="Proteomes" id="UP000244810"/>
    </source>
</evidence>
<evidence type="ECO:0000256" key="1">
    <source>
        <dbReference type="ARBA" id="ARBA00004571"/>
    </source>
</evidence>
<feature type="chain" id="PRO_5015767352" evidence="14">
    <location>
        <begin position="30"/>
        <end position="701"/>
    </location>
</feature>
<dbReference type="Pfam" id="PF07715">
    <property type="entry name" value="Plug"/>
    <property type="match status" value="1"/>
</dbReference>
<dbReference type="EMBL" id="QDDR01000007">
    <property type="protein sequence ID" value="PVE46814.1"/>
    <property type="molecule type" value="Genomic_DNA"/>
</dbReference>
<dbReference type="PANTHER" id="PTHR30069">
    <property type="entry name" value="TONB-DEPENDENT OUTER MEMBRANE RECEPTOR"/>
    <property type="match status" value="1"/>
</dbReference>
<comment type="caution">
    <text evidence="17">The sequence shown here is derived from an EMBL/GenBank/DDBJ whole genome shotgun (WGS) entry which is preliminary data.</text>
</comment>
<sequence length="701" mass="75414">MSRRAGRPGLSAGCAVAALAVAFPAALGAQTPAGTTGSVVDLGRIVVTAAGVEQNIADAPASITVISREELESGAYRDLSDALREVQGLVTTGVANEQDIQIRGLPGEYTLMLIDGRRVSTRESRPNGSSGFEQRHFPPLNMIERIEVVRGPMSSLYGADAMGGVINVITRPVAATWSGSVTTEGTVQQHSDYGNSAALSFEASGPIIADRLGVQLWGRLYRRTEDSLLGGIQGAEDSNLGVRFSFTPSDDHEFTVEAGRSRLSSRGTADRTLAPGSDGSERENDRDYVALGHTGQFGEIETQLTLQHEEAARFTYGEPFGTGTRVLNDRVPRLANTTLDGQITVPWELGGAHRTVAGFQFSQARLTDRGHTTTDQTMEIRQWALFAEDEWRITDSFALTGGLRFDRHSIYGGHFSPRLYGVWHVSEALTLKGGVSTGFTAPTIRLVAPGYYYPTQRGAGLIAPNPALRPETSTSFELGAVWEQGPLSFSATAFRTEFEDKISNMNTGMLVNPDTGSIIDPLGGAACNAAAIGAYPGYSCLWQAFNIDDAVIQGLELAGSWQIDDTWSMRGTYAFTDSEQRTGDYAGFPLQRTPRHRATLRLDWESVDSSLALWAAATYHGEEIAAGPRIGTNGRPVLINGVEGRAYDPYTTVDIGGSYAINRTVSLNAAVYNLFDQIVDSTDNNAAGEGRRLWLGLTATF</sequence>
<keyword evidence="2 10" id="KW-0813">Transport</keyword>
<keyword evidence="5 14" id="KW-0732">Signal</keyword>
<evidence type="ECO:0000256" key="10">
    <source>
        <dbReference type="PROSITE-ProRule" id="PRU01360"/>
    </source>
</evidence>
<dbReference type="InterPro" id="IPR010917">
    <property type="entry name" value="TonB_rcpt_CS"/>
</dbReference>
<evidence type="ECO:0000256" key="13">
    <source>
        <dbReference type="SAM" id="MobiDB-lite"/>
    </source>
</evidence>
<evidence type="ECO:0000256" key="11">
    <source>
        <dbReference type="PROSITE-ProRule" id="PRU10144"/>
    </source>
</evidence>
<dbReference type="Pfam" id="PF00593">
    <property type="entry name" value="TonB_dep_Rec_b-barrel"/>
    <property type="match status" value="1"/>
</dbReference>
<dbReference type="SUPFAM" id="SSF56935">
    <property type="entry name" value="Porins"/>
    <property type="match status" value="1"/>
</dbReference>
<keyword evidence="4 10" id="KW-0812">Transmembrane</keyword>
<protein>
    <submittedName>
        <fullName evidence="17">TonB-dependent receptor</fullName>
    </submittedName>
</protein>
<dbReference type="InterPro" id="IPR037066">
    <property type="entry name" value="Plug_dom_sf"/>
</dbReference>
<dbReference type="PROSITE" id="PS52016">
    <property type="entry name" value="TONB_DEPENDENT_REC_3"/>
    <property type="match status" value="1"/>
</dbReference>
<feature type="signal peptide" evidence="14">
    <location>
        <begin position="1"/>
        <end position="29"/>
    </location>
</feature>
<reference evidence="17 18" key="1">
    <citation type="journal article" date="2011" name="Syst. Appl. Microbiol.">
        <title>Defluviimonas denitrificans gen. nov., sp. nov., and Pararhodobacter aggregans gen. nov., sp. nov., non-phototrophic Rhodobacteraceae from the biofilter of a marine aquaculture.</title>
        <authorList>
            <person name="Foesel B.U."/>
            <person name="Drake H.L."/>
            <person name="Schramm A."/>
        </authorList>
    </citation>
    <scope>NUCLEOTIDE SEQUENCE [LARGE SCALE GENOMIC DNA]</scope>
    <source>
        <strain evidence="17 18">D1-19</strain>
    </source>
</reference>
<dbReference type="GO" id="GO:0015344">
    <property type="term" value="F:siderophore uptake transmembrane transporter activity"/>
    <property type="evidence" value="ECO:0007669"/>
    <property type="project" value="TreeGrafter"/>
</dbReference>
<evidence type="ECO:0000256" key="2">
    <source>
        <dbReference type="ARBA" id="ARBA00022448"/>
    </source>
</evidence>
<organism evidence="17 18">
    <name type="scientific">Pararhodobacter aggregans</name>
    <dbReference type="NCBI Taxonomy" id="404875"/>
    <lineage>
        <taxon>Bacteria</taxon>
        <taxon>Pseudomonadati</taxon>
        <taxon>Pseudomonadota</taxon>
        <taxon>Alphaproteobacteria</taxon>
        <taxon>Rhodobacterales</taxon>
        <taxon>Paracoccaceae</taxon>
        <taxon>Pararhodobacter</taxon>
    </lineage>
</organism>
<comment type="similarity">
    <text evidence="10 12">Belongs to the TonB-dependent receptor family.</text>
</comment>
<evidence type="ECO:0000256" key="12">
    <source>
        <dbReference type="RuleBase" id="RU003357"/>
    </source>
</evidence>
<evidence type="ECO:0000256" key="6">
    <source>
        <dbReference type="ARBA" id="ARBA00023065"/>
    </source>
</evidence>
<comment type="subcellular location">
    <subcellularLocation>
        <location evidence="1 10">Cell outer membrane</location>
        <topology evidence="1 10">Multi-pass membrane protein</topology>
    </subcellularLocation>
</comment>
<dbReference type="AlphaFoldDB" id="A0A2T7UQ77"/>
<dbReference type="GO" id="GO:0044718">
    <property type="term" value="P:siderophore transmembrane transport"/>
    <property type="evidence" value="ECO:0007669"/>
    <property type="project" value="TreeGrafter"/>
</dbReference>
<feature type="domain" description="TonB-dependent receptor-like beta-barrel" evidence="15">
    <location>
        <begin position="237"/>
        <end position="674"/>
    </location>
</feature>
<proteinExistence type="inferred from homology"/>
<evidence type="ECO:0000256" key="3">
    <source>
        <dbReference type="ARBA" id="ARBA00022452"/>
    </source>
</evidence>
<feature type="domain" description="TonB-dependent receptor plug" evidence="16">
    <location>
        <begin position="57"/>
        <end position="165"/>
    </location>
</feature>
<evidence type="ECO:0000259" key="16">
    <source>
        <dbReference type="Pfam" id="PF07715"/>
    </source>
</evidence>
<dbReference type="Proteomes" id="UP000244810">
    <property type="component" value="Unassembled WGS sequence"/>
</dbReference>
<dbReference type="OrthoDB" id="9796221at2"/>
<dbReference type="GO" id="GO:0009279">
    <property type="term" value="C:cell outer membrane"/>
    <property type="evidence" value="ECO:0007669"/>
    <property type="project" value="UniProtKB-SubCell"/>
</dbReference>
<evidence type="ECO:0000259" key="15">
    <source>
        <dbReference type="Pfam" id="PF00593"/>
    </source>
</evidence>
<feature type="region of interest" description="Disordered" evidence="13">
    <location>
        <begin position="257"/>
        <end position="284"/>
    </location>
</feature>
<keyword evidence="17" id="KW-0675">Receptor</keyword>
<evidence type="ECO:0000256" key="4">
    <source>
        <dbReference type="ARBA" id="ARBA00022692"/>
    </source>
</evidence>
<feature type="short sequence motif" description="TonB C-terminal box" evidence="11">
    <location>
        <begin position="684"/>
        <end position="701"/>
    </location>
</feature>
<keyword evidence="6" id="KW-0406">Ion transport</keyword>
<dbReference type="Gene3D" id="2.170.130.10">
    <property type="entry name" value="TonB-dependent receptor, plug domain"/>
    <property type="match status" value="1"/>
</dbReference>
<evidence type="ECO:0000256" key="7">
    <source>
        <dbReference type="ARBA" id="ARBA00023077"/>
    </source>
</evidence>
<evidence type="ECO:0000256" key="9">
    <source>
        <dbReference type="ARBA" id="ARBA00023237"/>
    </source>
</evidence>
<name>A0A2T7UQ77_9RHOB</name>
<dbReference type="InterPro" id="IPR036942">
    <property type="entry name" value="Beta-barrel_TonB_sf"/>
</dbReference>
<keyword evidence="7 12" id="KW-0798">TonB box</keyword>
<dbReference type="PROSITE" id="PS01156">
    <property type="entry name" value="TONB_DEPENDENT_REC_2"/>
    <property type="match status" value="1"/>
</dbReference>
<evidence type="ECO:0000256" key="8">
    <source>
        <dbReference type="ARBA" id="ARBA00023136"/>
    </source>
</evidence>
<dbReference type="InterPro" id="IPR012910">
    <property type="entry name" value="Plug_dom"/>
</dbReference>
<gene>
    <name evidence="17" type="ORF">DDE23_14105</name>
</gene>